<organism evidence="2 3">
    <name type="scientific">Aspergillus heteromorphus CBS 117.55</name>
    <dbReference type="NCBI Taxonomy" id="1448321"/>
    <lineage>
        <taxon>Eukaryota</taxon>
        <taxon>Fungi</taxon>
        <taxon>Dikarya</taxon>
        <taxon>Ascomycota</taxon>
        <taxon>Pezizomycotina</taxon>
        <taxon>Eurotiomycetes</taxon>
        <taxon>Eurotiomycetidae</taxon>
        <taxon>Eurotiales</taxon>
        <taxon>Aspergillaceae</taxon>
        <taxon>Aspergillus</taxon>
        <taxon>Aspergillus subgen. Circumdati</taxon>
    </lineage>
</organism>
<accession>A0A317WV25</accession>
<name>A0A317WV25_9EURO</name>
<feature type="region of interest" description="Disordered" evidence="1">
    <location>
        <begin position="1"/>
        <end position="38"/>
    </location>
</feature>
<proteinExistence type="predicted"/>
<protein>
    <submittedName>
        <fullName evidence="2">Uncharacterized protein</fullName>
    </submittedName>
</protein>
<evidence type="ECO:0000313" key="3">
    <source>
        <dbReference type="Proteomes" id="UP000247233"/>
    </source>
</evidence>
<dbReference type="GeneID" id="37060330"/>
<reference evidence="2 3" key="1">
    <citation type="submission" date="2016-12" db="EMBL/GenBank/DDBJ databases">
        <title>The genomes of Aspergillus section Nigri reveals drivers in fungal speciation.</title>
        <authorList>
            <consortium name="DOE Joint Genome Institute"/>
            <person name="Vesth T.C."/>
            <person name="Nybo J."/>
            <person name="Theobald S."/>
            <person name="Brandl J."/>
            <person name="Frisvad J.C."/>
            <person name="Nielsen K.F."/>
            <person name="Lyhne E.K."/>
            <person name="Kogle M.E."/>
            <person name="Kuo A."/>
            <person name="Riley R."/>
            <person name="Clum A."/>
            <person name="Nolan M."/>
            <person name="Lipzen A."/>
            <person name="Salamov A."/>
            <person name="Henrissat B."/>
            <person name="Wiebenga A."/>
            <person name="De Vries R.P."/>
            <person name="Grigoriev I.V."/>
            <person name="Mortensen U.H."/>
            <person name="Andersen M.R."/>
            <person name="Baker S.E."/>
        </authorList>
    </citation>
    <scope>NUCLEOTIDE SEQUENCE [LARGE SCALE GENOMIC DNA]</scope>
    <source>
        <strain evidence="2 3">CBS 117.55</strain>
    </source>
</reference>
<comment type="caution">
    <text evidence="2">The sequence shown here is derived from an EMBL/GenBank/DDBJ whole genome shotgun (WGS) entry which is preliminary data.</text>
</comment>
<sequence length="119" mass="12707">MSVCLPVPEEPHPPRLASFPCLPSDHSSSSSSSSSSNYLLSTLYPTLTPPSWVLISSPQPLISLPLRTSAGSSIVIVHFGPIRLLLIAWGYLRWLGPGSSSIQRPLSGTQTPTPPFQAT</sequence>
<dbReference type="AlphaFoldDB" id="A0A317WV25"/>
<evidence type="ECO:0000256" key="1">
    <source>
        <dbReference type="SAM" id="MobiDB-lite"/>
    </source>
</evidence>
<gene>
    <name evidence="2" type="ORF">BO70DRAFT_136652</name>
</gene>
<dbReference type="Proteomes" id="UP000247233">
    <property type="component" value="Unassembled WGS sequence"/>
</dbReference>
<dbReference type="VEuPathDB" id="FungiDB:BO70DRAFT_136652"/>
<dbReference type="RefSeq" id="XP_025403037.1">
    <property type="nucleotide sequence ID" value="XM_025538093.1"/>
</dbReference>
<evidence type="ECO:0000313" key="2">
    <source>
        <dbReference type="EMBL" id="PWY90206.1"/>
    </source>
</evidence>
<feature type="compositionally biased region" description="Low complexity" evidence="1">
    <location>
        <begin position="18"/>
        <end position="38"/>
    </location>
</feature>
<keyword evidence="3" id="KW-1185">Reference proteome</keyword>
<dbReference type="EMBL" id="MSFL01000003">
    <property type="protein sequence ID" value="PWY90206.1"/>
    <property type="molecule type" value="Genomic_DNA"/>
</dbReference>